<organism evidence="2">
    <name type="scientific">marine sediment metagenome</name>
    <dbReference type="NCBI Taxonomy" id="412755"/>
    <lineage>
        <taxon>unclassified sequences</taxon>
        <taxon>metagenomes</taxon>
        <taxon>ecological metagenomes</taxon>
    </lineage>
</organism>
<feature type="domain" description="CoA-binding" evidence="1">
    <location>
        <begin position="4"/>
        <end position="76"/>
    </location>
</feature>
<dbReference type="InterPro" id="IPR003781">
    <property type="entry name" value="CoA-bd"/>
</dbReference>
<dbReference type="GO" id="GO:0004775">
    <property type="term" value="F:succinate-CoA ligase (ADP-forming) activity"/>
    <property type="evidence" value="ECO:0007669"/>
    <property type="project" value="TreeGrafter"/>
</dbReference>
<feature type="non-terminal residue" evidence="2">
    <location>
        <position position="76"/>
    </location>
</feature>
<proteinExistence type="predicted"/>
<dbReference type="PANTHER" id="PTHR11117">
    <property type="entry name" value="SUCCINYL-COA LIGASE SUBUNIT ALPHA"/>
    <property type="match status" value="1"/>
</dbReference>
<dbReference type="AlphaFoldDB" id="X1DAK9"/>
<dbReference type="PANTHER" id="PTHR11117:SF2">
    <property type="entry name" value="SUCCINATE--COA LIGASE [ADP_GDP-FORMING] SUBUNIT ALPHA, MITOCHONDRIAL"/>
    <property type="match status" value="1"/>
</dbReference>
<sequence>MAILVNKDTRVIVQGITGGQGTFHSGAMLEYGTKIVAGVTPGKAGESIHGIPVFDSVREAKDAHDATASIIFVPAP</sequence>
<reference evidence="2" key="1">
    <citation type="journal article" date="2014" name="Front. Microbiol.">
        <title>High frequency of phylogenetically diverse reductive dehalogenase-homologous genes in deep subseafloor sedimentary metagenomes.</title>
        <authorList>
            <person name="Kawai M."/>
            <person name="Futagami T."/>
            <person name="Toyoda A."/>
            <person name="Takaki Y."/>
            <person name="Nishi S."/>
            <person name="Hori S."/>
            <person name="Arai W."/>
            <person name="Tsubouchi T."/>
            <person name="Morono Y."/>
            <person name="Uchiyama I."/>
            <person name="Ito T."/>
            <person name="Fujiyama A."/>
            <person name="Inagaki F."/>
            <person name="Takami H."/>
        </authorList>
    </citation>
    <scope>NUCLEOTIDE SEQUENCE</scope>
    <source>
        <strain evidence="2">Expedition CK06-06</strain>
    </source>
</reference>
<gene>
    <name evidence="2" type="ORF">S01H4_57131</name>
</gene>
<comment type="caution">
    <text evidence="2">The sequence shown here is derived from an EMBL/GenBank/DDBJ whole genome shotgun (WGS) entry which is preliminary data.</text>
</comment>
<accession>X1DAK9</accession>
<dbReference type="SMART" id="SM00881">
    <property type="entry name" value="CoA_binding"/>
    <property type="match status" value="1"/>
</dbReference>
<dbReference type="GO" id="GO:0004776">
    <property type="term" value="F:succinate-CoA ligase (GDP-forming) activity"/>
    <property type="evidence" value="ECO:0007669"/>
    <property type="project" value="TreeGrafter"/>
</dbReference>
<dbReference type="Gene3D" id="3.40.50.720">
    <property type="entry name" value="NAD(P)-binding Rossmann-like Domain"/>
    <property type="match status" value="1"/>
</dbReference>
<dbReference type="GO" id="GO:0009361">
    <property type="term" value="C:succinate-CoA ligase complex (ADP-forming)"/>
    <property type="evidence" value="ECO:0007669"/>
    <property type="project" value="TreeGrafter"/>
</dbReference>
<evidence type="ECO:0000259" key="1">
    <source>
        <dbReference type="SMART" id="SM00881"/>
    </source>
</evidence>
<protein>
    <recommendedName>
        <fullName evidence="1">CoA-binding domain-containing protein</fullName>
    </recommendedName>
</protein>
<dbReference type="Pfam" id="PF02629">
    <property type="entry name" value="CoA_binding"/>
    <property type="match status" value="1"/>
</dbReference>
<dbReference type="EMBL" id="BART01033195">
    <property type="protein sequence ID" value="GAH17811.1"/>
    <property type="molecule type" value="Genomic_DNA"/>
</dbReference>
<dbReference type="GO" id="GO:0006099">
    <property type="term" value="P:tricarboxylic acid cycle"/>
    <property type="evidence" value="ECO:0007669"/>
    <property type="project" value="TreeGrafter"/>
</dbReference>
<dbReference type="InterPro" id="IPR036291">
    <property type="entry name" value="NAD(P)-bd_dom_sf"/>
</dbReference>
<dbReference type="SUPFAM" id="SSF51735">
    <property type="entry name" value="NAD(P)-binding Rossmann-fold domains"/>
    <property type="match status" value="1"/>
</dbReference>
<name>X1DAK9_9ZZZZ</name>
<evidence type="ECO:0000313" key="2">
    <source>
        <dbReference type="EMBL" id="GAH17811.1"/>
    </source>
</evidence>